<evidence type="ECO:0000313" key="2">
    <source>
        <dbReference type="EMBL" id="PRX97330.1"/>
    </source>
</evidence>
<keyword evidence="3" id="KW-1185">Reference proteome</keyword>
<dbReference type="PROSITE" id="PS51819">
    <property type="entry name" value="VOC"/>
    <property type="match status" value="1"/>
</dbReference>
<dbReference type="SUPFAM" id="SSF54593">
    <property type="entry name" value="Glyoxalase/Bleomycin resistance protein/Dihydroxybiphenyl dioxygenase"/>
    <property type="match status" value="1"/>
</dbReference>
<organism evidence="2 3">
    <name type="scientific">Allonocardiopsis opalescens</name>
    <dbReference type="NCBI Taxonomy" id="1144618"/>
    <lineage>
        <taxon>Bacteria</taxon>
        <taxon>Bacillati</taxon>
        <taxon>Actinomycetota</taxon>
        <taxon>Actinomycetes</taxon>
        <taxon>Streptosporangiales</taxon>
        <taxon>Allonocardiopsis</taxon>
    </lineage>
</organism>
<dbReference type="InterPro" id="IPR029068">
    <property type="entry name" value="Glyas_Bleomycin-R_OHBP_Dase"/>
</dbReference>
<feature type="domain" description="VOC" evidence="1">
    <location>
        <begin position="4"/>
        <end position="126"/>
    </location>
</feature>
<dbReference type="OrthoDB" id="9798201at2"/>
<proteinExistence type="predicted"/>
<dbReference type="Gene3D" id="3.10.180.10">
    <property type="entry name" value="2,3-Dihydroxybiphenyl 1,2-Dioxygenase, domain 1"/>
    <property type="match status" value="1"/>
</dbReference>
<dbReference type="EMBL" id="PVZC01000006">
    <property type="protein sequence ID" value="PRX97330.1"/>
    <property type="molecule type" value="Genomic_DNA"/>
</dbReference>
<dbReference type="Pfam" id="PF00903">
    <property type="entry name" value="Glyoxalase"/>
    <property type="match status" value="1"/>
</dbReference>
<evidence type="ECO:0000259" key="1">
    <source>
        <dbReference type="PROSITE" id="PS51819"/>
    </source>
</evidence>
<evidence type="ECO:0000313" key="3">
    <source>
        <dbReference type="Proteomes" id="UP000237846"/>
    </source>
</evidence>
<dbReference type="AlphaFoldDB" id="A0A2T0Q0L7"/>
<protein>
    <submittedName>
        <fullName evidence="2">Putative glyoxalase superfamily protein PhnB</fullName>
    </submittedName>
</protein>
<dbReference type="InterPro" id="IPR037523">
    <property type="entry name" value="VOC_core"/>
</dbReference>
<name>A0A2T0Q0L7_9ACTN</name>
<dbReference type="Proteomes" id="UP000237846">
    <property type="component" value="Unassembled WGS sequence"/>
</dbReference>
<dbReference type="InterPro" id="IPR004360">
    <property type="entry name" value="Glyas_Fos-R_dOase_dom"/>
</dbReference>
<gene>
    <name evidence="2" type="ORF">CLV72_106367</name>
</gene>
<dbReference type="RefSeq" id="WP_106249323.1">
    <property type="nucleotide sequence ID" value="NZ_PVZC01000006.1"/>
</dbReference>
<comment type="caution">
    <text evidence="2">The sequence shown here is derived from an EMBL/GenBank/DDBJ whole genome shotgun (WGS) entry which is preliminary data.</text>
</comment>
<sequence length="140" mass="15178">MRIKLAGAVNITEDPRESASWLAEHFGFTVQVDLGWYVNTQHPDLPGLSVDFMAADHESLPASLRGADRSTRGLFLGLLVDDVDAEEKRLRAAGLDVIMPLVTEPWGQRRFQVAGPGGAVVEVLQLVEPSAEWMAANGLA</sequence>
<accession>A0A2T0Q0L7</accession>
<reference evidence="2 3" key="1">
    <citation type="submission" date="2018-03" db="EMBL/GenBank/DDBJ databases">
        <title>Genomic Encyclopedia of Archaeal and Bacterial Type Strains, Phase II (KMG-II): from individual species to whole genera.</title>
        <authorList>
            <person name="Goeker M."/>
        </authorList>
    </citation>
    <scope>NUCLEOTIDE SEQUENCE [LARGE SCALE GENOMIC DNA]</scope>
    <source>
        <strain evidence="2 3">DSM 45601</strain>
    </source>
</reference>